<dbReference type="Proteomes" id="UP000315010">
    <property type="component" value="Unassembled WGS sequence"/>
</dbReference>
<dbReference type="EMBL" id="SJPJ01000001">
    <property type="protein sequence ID" value="TWT84357.1"/>
    <property type="molecule type" value="Genomic_DNA"/>
</dbReference>
<dbReference type="SUPFAM" id="SSF159941">
    <property type="entry name" value="MM3350-like"/>
    <property type="match status" value="1"/>
</dbReference>
<evidence type="ECO:0000256" key="1">
    <source>
        <dbReference type="SAM" id="MobiDB-lite"/>
    </source>
</evidence>
<dbReference type="OrthoDB" id="9801392at2"/>
<reference evidence="3 4" key="1">
    <citation type="submission" date="2019-02" db="EMBL/GenBank/DDBJ databases">
        <title>Deep-cultivation of Planctomycetes and their phenomic and genomic characterization uncovers novel biology.</title>
        <authorList>
            <person name="Wiegand S."/>
            <person name="Jogler M."/>
            <person name="Boedeker C."/>
            <person name="Pinto D."/>
            <person name="Vollmers J."/>
            <person name="Rivas-Marin E."/>
            <person name="Kohn T."/>
            <person name="Peeters S.H."/>
            <person name="Heuer A."/>
            <person name="Rast P."/>
            <person name="Oberbeckmann S."/>
            <person name="Bunk B."/>
            <person name="Jeske O."/>
            <person name="Meyerdierks A."/>
            <person name="Storesund J.E."/>
            <person name="Kallscheuer N."/>
            <person name="Luecker S."/>
            <person name="Lage O.M."/>
            <person name="Pohl T."/>
            <person name="Merkel B.J."/>
            <person name="Hornburger P."/>
            <person name="Mueller R.-W."/>
            <person name="Bruemmer F."/>
            <person name="Labrenz M."/>
            <person name="Spormann A.M."/>
            <person name="Op Den Camp H."/>
            <person name="Overmann J."/>
            <person name="Amann R."/>
            <person name="Jetten M.S.M."/>
            <person name="Mascher T."/>
            <person name="Medema M.H."/>
            <person name="Devos D.P."/>
            <person name="Kaster A.-K."/>
            <person name="Ovreas L."/>
            <person name="Rohde M."/>
            <person name="Galperin M.Y."/>
            <person name="Jogler C."/>
        </authorList>
    </citation>
    <scope>NUCLEOTIDE SEQUENCE [LARGE SCALE GENOMIC DNA]</scope>
    <source>
        <strain evidence="3 4">CA13</strain>
    </source>
</reference>
<comment type="caution">
    <text evidence="3">The sequence shown here is derived from an EMBL/GenBank/DDBJ whole genome shotgun (WGS) entry which is preliminary data.</text>
</comment>
<sequence length="158" mass="18361">MNVHHKLNEFGKEPEVIIHTLRVVLVRGMYCEGDWMADIELPSSSTLEELHLATRTAVGFDDDHCYCFFVARTDRSRDRVYFDDEDGLIFTKTLEDLFPLQPKKSLFYLFDFGDNWIFKISKSRKAPHDPVDGVTYPNVVNETGTKPTQYPTFDEDDE</sequence>
<name>A0A5C5ZB44_9BACT</name>
<accession>A0A5C5ZB44</accession>
<dbReference type="InterPro" id="IPR012912">
    <property type="entry name" value="Plasmid_pRiA4b_Orf3-like"/>
</dbReference>
<feature type="compositionally biased region" description="Polar residues" evidence="1">
    <location>
        <begin position="138"/>
        <end position="151"/>
    </location>
</feature>
<dbReference type="Pfam" id="PF07929">
    <property type="entry name" value="PRiA4_ORF3"/>
    <property type="match status" value="1"/>
</dbReference>
<evidence type="ECO:0000259" key="2">
    <source>
        <dbReference type="Pfam" id="PF07929"/>
    </source>
</evidence>
<feature type="domain" description="Plasmid pRiA4b Orf3-like" evidence="2">
    <location>
        <begin position="39"/>
        <end position="147"/>
    </location>
</feature>
<feature type="region of interest" description="Disordered" evidence="1">
    <location>
        <begin position="125"/>
        <end position="158"/>
    </location>
</feature>
<gene>
    <name evidence="3" type="ORF">CA13_58340</name>
</gene>
<dbReference type="InterPro" id="IPR024047">
    <property type="entry name" value="MM3350-like_sf"/>
</dbReference>
<dbReference type="RefSeq" id="WP_146402040.1">
    <property type="nucleotide sequence ID" value="NZ_SJPJ01000001.1"/>
</dbReference>
<proteinExistence type="predicted"/>
<dbReference type="AlphaFoldDB" id="A0A5C5ZB44"/>
<organism evidence="3 4">
    <name type="scientific">Novipirellula herctigrandis</name>
    <dbReference type="NCBI Taxonomy" id="2527986"/>
    <lineage>
        <taxon>Bacteria</taxon>
        <taxon>Pseudomonadati</taxon>
        <taxon>Planctomycetota</taxon>
        <taxon>Planctomycetia</taxon>
        <taxon>Pirellulales</taxon>
        <taxon>Pirellulaceae</taxon>
        <taxon>Novipirellula</taxon>
    </lineage>
</organism>
<keyword evidence="4" id="KW-1185">Reference proteome</keyword>
<protein>
    <submittedName>
        <fullName evidence="3">Plasmid pRiA4b ORF-3-like protein</fullName>
    </submittedName>
</protein>
<evidence type="ECO:0000313" key="3">
    <source>
        <dbReference type="EMBL" id="TWT84357.1"/>
    </source>
</evidence>
<dbReference type="Gene3D" id="3.10.290.30">
    <property type="entry name" value="MM3350-like"/>
    <property type="match status" value="1"/>
</dbReference>
<evidence type="ECO:0000313" key="4">
    <source>
        <dbReference type="Proteomes" id="UP000315010"/>
    </source>
</evidence>